<keyword evidence="2" id="KW-0812">Transmembrane</keyword>
<dbReference type="STRING" id="394096.DB31_1008"/>
<evidence type="ECO:0000313" key="5">
    <source>
        <dbReference type="Proteomes" id="UP000028725"/>
    </source>
</evidence>
<keyword evidence="3" id="KW-0732">Signal</keyword>
<evidence type="ECO:0000256" key="2">
    <source>
        <dbReference type="SAM" id="Phobius"/>
    </source>
</evidence>
<dbReference type="Proteomes" id="UP000028725">
    <property type="component" value="Unassembled WGS sequence"/>
</dbReference>
<feature type="transmembrane region" description="Helical" evidence="2">
    <location>
        <begin position="161"/>
        <end position="181"/>
    </location>
</feature>
<dbReference type="AlphaFoldDB" id="A0A085WFS2"/>
<feature type="chain" id="PRO_5001799525" evidence="3">
    <location>
        <begin position="23"/>
        <end position="225"/>
    </location>
</feature>
<evidence type="ECO:0000256" key="1">
    <source>
        <dbReference type="SAM" id="MobiDB-lite"/>
    </source>
</evidence>
<proteinExistence type="predicted"/>
<feature type="signal peptide" evidence="3">
    <location>
        <begin position="1"/>
        <end position="22"/>
    </location>
</feature>
<keyword evidence="5" id="KW-1185">Reference proteome</keyword>
<evidence type="ECO:0000256" key="3">
    <source>
        <dbReference type="SAM" id="SignalP"/>
    </source>
</evidence>
<dbReference type="OrthoDB" id="5385063at2"/>
<keyword evidence="2" id="KW-0472">Membrane</keyword>
<evidence type="ECO:0000313" key="4">
    <source>
        <dbReference type="EMBL" id="KFE66535.1"/>
    </source>
</evidence>
<organism evidence="4 5">
    <name type="scientific">Hyalangium minutum</name>
    <dbReference type="NCBI Taxonomy" id="394096"/>
    <lineage>
        <taxon>Bacteria</taxon>
        <taxon>Pseudomonadati</taxon>
        <taxon>Myxococcota</taxon>
        <taxon>Myxococcia</taxon>
        <taxon>Myxococcales</taxon>
        <taxon>Cystobacterineae</taxon>
        <taxon>Archangiaceae</taxon>
        <taxon>Hyalangium</taxon>
    </lineage>
</organism>
<keyword evidence="2" id="KW-1133">Transmembrane helix</keyword>
<dbReference type="PATRIC" id="fig|394096.3.peg.5354"/>
<feature type="region of interest" description="Disordered" evidence="1">
    <location>
        <begin position="22"/>
        <end position="52"/>
    </location>
</feature>
<dbReference type="EMBL" id="JMCB01000010">
    <property type="protein sequence ID" value="KFE66535.1"/>
    <property type="molecule type" value="Genomic_DNA"/>
</dbReference>
<feature type="compositionally biased region" description="Pro residues" evidence="1">
    <location>
        <begin position="26"/>
        <end position="42"/>
    </location>
</feature>
<feature type="transmembrane region" description="Helical" evidence="2">
    <location>
        <begin position="104"/>
        <end position="123"/>
    </location>
</feature>
<sequence>MRFHPFVLSLSLLMGSVSAAQAPEELTPPPLPQEEPSPPPLPQGESIPYQYRPENELPPDPIFSRILVESTGGVLGGAVMGLSGLLSGAPALREVNCKSGEVCLLPLLFVMVPAAFVGIPYGVEGFADGMSGRGELLPTMAGSVLGTGVGFLSGYATGSTAGWIVSLILWPITGAVVGYELSHAFNLRSASAAGPGPSASTGPRMVPLLGATPQGGFFTGLSGCF</sequence>
<protein>
    <submittedName>
        <fullName evidence="4">Uncharacterized protein</fullName>
    </submittedName>
</protein>
<name>A0A085WFS2_9BACT</name>
<accession>A0A085WFS2</accession>
<gene>
    <name evidence="4" type="ORF">DB31_1008</name>
</gene>
<dbReference type="RefSeq" id="WP_044192441.1">
    <property type="nucleotide sequence ID" value="NZ_JMCB01000010.1"/>
</dbReference>
<feature type="transmembrane region" description="Helical" evidence="2">
    <location>
        <begin position="73"/>
        <end position="92"/>
    </location>
</feature>
<comment type="caution">
    <text evidence="4">The sequence shown here is derived from an EMBL/GenBank/DDBJ whole genome shotgun (WGS) entry which is preliminary data.</text>
</comment>
<reference evidence="4 5" key="1">
    <citation type="submission" date="2014-04" db="EMBL/GenBank/DDBJ databases">
        <title>Genome assembly of Hyalangium minutum DSM 14724.</title>
        <authorList>
            <person name="Sharma G."/>
            <person name="Subramanian S."/>
        </authorList>
    </citation>
    <scope>NUCLEOTIDE SEQUENCE [LARGE SCALE GENOMIC DNA]</scope>
    <source>
        <strain evidence="4 5">DSM 14724</strain>
    </source>
</reference>